<evidence type="ECO:0000313" key="2">
    <source>
        <dbReference type="Proteomes" id="UP000295573"/>
    </source>
</evidence>
<dbReference type="EMBL" id="SLWR01000010">
    <property type="protein sequence ID" value="TCO44337.1"/>
    <property type="molecule type" value="Genomic_DNA"/>
</dbReference>
<dbReference type="RefSeq" id="WP_241996344.1">
    <property type="nucleotide sequence ID" value="NZ_SLWR01000010.1"/>
</dbReference>
<proteinExistence type="predicted"/>
<comment type="caution">
    <text evidence="1">The sequence shown here is derived from an EMBL/GenBank/DDBJ whole genome shotgun (WGS) entry which is preliminary data.</text>
</comment>
<protein>
    <submittedName>
        <fullName evidence="1">Uncharacterized protein</fullName>
    </submittedName>
</protein>
<evidence type="ECO:0000313" key="1">
    <source>
        <dbReference type="EMBL" id="TCO44337.1"/>
    </source>
</evidence>
<accession>A0A4R2IIG4</accession>
<keyword evidence="2" id="KW-1185">Reference proteome</keyword>
<reference evidence="1 2" key="1">
    <citation type="journal article" date="2015" name="Stand. Genomic Sci.">
        <title>Genomic Encyclopedia of Bacterial and Archaeal Type Strains, Phase III: the genomes of soil and plant-associated and newly described type strains.</title>
        <authorList>
            <person name="Whitman W.B."/>
            <person name="Woyke T."/>
            <person name="Klenk H.P."/>
            <person name="Zhou Y."/>
            <person name="Lilburn T.G."/>
            <person name="Beck B.J."/>
            <person name="De Vos P."/>
            <person name="Vandamme P."/>
            <person name="Eisen J.A."/>
            <person name="Garrity G."/>
            <person name="Hugenholtz P."/>
            <person name="Kyrpides N.C."/>
        </authorList>
    </citation>
    <scope>NUCLEOTIDE SEQUENCE [LARGE SCALE GENOMIC DNA]</scope>
    <source>
        <strain evidence="1 2">VKM Ac-2541</strain>
    </source>
</reference>
<name>A0A4R2IIG4_9ACTN</name>
<gene>
    <name evidence="1" type="ORF">EV646_11047</name>
</gene>
<dbReference type="AlphaFoldDB" id="A0A4R2IIG4"/>
<sequence>MIVIVPVPVIDGFGKLPMSPVSTVGPVLVIPAPARTTKLSAVPRGTGTAAAWALPPVANRPPADTTSAAATASALSRNRPPGGTYVDNFMIGFTLSPSIAA</sequence>
<organism evidence="1 2">
    <name type="scientific">Kribbella antiqua</name>
    <dbReference type="NCBI Taxonomy" id="2512217"/>
    <lineage>
        <taxon>Bacteria</taxon>
        <taxon>Bacillati</taxon>
        <taxon>Actinomycetota</taxon>
        <taxon>Actinomycetes</taxon>
        <taxon>Propionibacteriales</taxon>
        <taxon>Kribbellaceae</taxon>
        <taxon>Kribbella</taxon>
    </lineage>
</organism>
<dbReference type="Proteomes" id="UP000295573">
    <property type="component" value="Unassembled WGS sequence"/>
</dbReference>